<dbReference type="Gene3D" id="3.30.530.20">
    <property type="match status" value="1"/>
</dbReference>
<dbReference type="SUPFAM" id="SSF55961">
    <property type="entry name" value="Bet v1-like"/>
    <property type="match status" value="1"/>
</dbReference>
<dbReference type="Proteomes" id="UP000706039">
    <property type="component" value="Unassembled WGS sequence"/>
</dbReference>
<evidence type="ECO:0000313" key="1">
    <source>
        <dbReference type="EMBL" id="MBY8821186.1"/>
    </source>
</evidence>
<comment type="caution">
    <text evidence="1">The sequence shown here is derived from an EMBL/GenBank/DDBJ whole genome shotgun (WGS) entry which is preliminary data.</text>
</comment>
<proteinExistence type="predicted"/>
<keyword evidence="2" id="KW-1185">Reference proteome</keyword>
<gene>
    <name evidence="1" type="ORF">K7G82_02720</name>
</gene>
<dbReference type="RefSeq" id="WP_222988266.1">
    <property type="nucleotide sequence ID" value="NZ_JAINVV010000001.1"/>
</dbReference>
<dbReference type="InterPro" id="IPR023393">
    <property type="entry name" value="START-like_dom_sf"/>
</dbReference>
<protein>
    <submittedName>
        <fullName evidence="1">SRPBCC domain-containing protein</fullName>
    </submittedName>
</protein>
<dbReference type="CDD" id="cd07814">
    <property type="entry name" value="SRPBCC_CalC_Aha1-like"/>
    <property type="match status" value="1"/>
</dbReference>
<reference evidence="1 2" key="1">
    <citation type="submission" date="2021-08" db="EMBL/GenBank/DDBJ databases">
        <authorList>
            <person name="Tuo L."/>
        </authorList>
    </citation>
    <scope>NUCLEOTIDE SEQUENCE [LARGE SCALE GENOMIC DNA]</scope>
    <source>
        <strain evidence="1 2">JCM 31229</strain>
    </source>
</reference>
<dbReference type="EMBL" id="JAINVV010000001">
    <property type="protein sequence ID" value="MBY8821186.1"/>
    <property type="molecule type" value="Genomic_DNA"/>
</dbReference>
<organism evidence="1 2">
    <name type="scientific">Sphingomonas colocasiae</name>
    <dbReference type="NCBI Taxonomy" id="1848973"/>
    <lineage>
        <taxon>Bacteria</taxon>
        <taxon>Pseudomonadati</taxon>
        <taxon>Pseudomonadota</taxon>
        <taxon>Alphaproteobacteria</taxon>
        <taxon>Sphingomonadales</taxon>
        <taxon>Sphingomonadaceae</taxon>
        <taxon>Sphingomonas</taxon>
    </lineage>
</organism>
<accession>A0ABS7PIQ9</accession>
<evidence type="ECO:0000313" key="2">
    <source>
        <dbReference type="Proteomes" id="UP000706039"/>
    </source>
</evidence>
<sequence>MADRVLVEVTIAAPVDQVWDAIGDPDKIYNWFGWEAESLKEEIDFIFYRYGRRDEAARILSFEGTEDRFELIDQGGATVLRVVRGVPDGESWDDVYEDMNEGWISFVQQLRLAAESHDMGPRRTIYLSGSGAVPSAALGLAHLLDTPPGAPVSVTLATGDHIDGIVWHRSPWQFGVTVPQWGNGLLIVTDKSKTSEAPDGRGMVILTVYGLDDDAFEALRARWSDWWNASFAPAKEQGCG</sequence>
<name>A0ABS7PIQ9_9SPHN</name>